<sequence>MKYQDMLIMTPLGICSEHPDLTLLGATRGLPWRWGTRSRGRKDDQAWSQPRRLALWVSSKVTDVSCWRSDIIGITSSNISSFHPGYTYSPSESYYRPEAPGLYREFIDQPSR</sequence>
<evidence type="ECO:0000313" key="1">
    <source>
        <dbReference type="EMBL" id="CAD7266625.1"/>
    </source>
</evidence>
<reference evidence="1" key="1">
    <citation type="submission" date="2020-11" db="EMBL/GenBank/DDBJ databases">
        <authorList>
            <person name="Tran Van P."/>
        </authorList>
    </citation>
    <scope>NUCLEOTIDE SEQUENCE</scope>
</reference>
<dbReference type="AlphaFoldDB" id="A0A7R9B6X1"/>
<accession>A0A7R9B6X1</accession>
<protein>
    <submittedName>
        <fullName evidence="1">Uncharacterized protein</fullName>
    </submittedName>
</protein>
<name>A0A7R9B6X1_TIMSH</name>
<gene>
    <name evidence="1" type="ORF">TSIB3V08_LOCUS10641</name>
</gene>
<proteinExistence type="predicted"/>
<organism evidence="1">
    <name type="scientific">Timema shepardi</name>
    <name type="common">Walking stick</name>
    <dbReference type="NCBI Taxonomy" id="629360"/>
    <lineage>
        <taxon>Eukaryota</taxon>
        <taxon>Metazoa</taxon>
        <taxon>Ecdysozoa</taxon>
        <taxon>Arthropoda</taxon>
        <taxon>Hexapoda</taxon>
        <taxon>Insecta</taxon>
        <taxon>Pterygota</taxon>
        <taxon>Neoptera</taxon>
        <taxon>Polyneoptera</taxon>
        <taxon>Phasmatodea</taxon>
        <taxon>Timematodea</taxon>
        <taxon>Timematoidea</taxon>
        <taxon>Timematidae</taxon>
        <taxon>Timema</taxon>
    </lineage>
</organism>
<dbReference type="EMBL" id="OC007324">
    <property type="protein sequence ID" value="CAD7266625.1"/>
    <property type="molecule type" value="Genomic_DNA"/>
</dbReference>